<gene>
    <name evidence="2" type="ORF">SO802_006429</name>
</gene>
<dbReference type="Gene3D" id="1.20.1280.50">
    <property type="match status" value="1"/>
</dbReference>
<evidence type="ECO:0000313" key="2">
    <source>
        <dbReference type="EMBL" id="KAL0011321.1"/>
    </source>
</evidence>
<evidence type="ECO:0000259" key="1">
    <source>
        <dbReference type="Pfam" id="PF18511"/>
    </source>
</evidence>
<dbReference type="Pfam" id="PF18511">
    <property type="entry name" value="F-box_5"/>
    <property type="match status" value="1"/>
</dbReference>
<dbReference type="SUPFAM" id="SSF81383">
    <property type="entry name" value="F-box domain"/>
    <property type="match status" value="1"/>
</dbReference>
<dbReference type="AlphaFoldDB" id="A0AAW2DLM6"/>
<dbReference type="InterPro" id="IPR036047">
    <property type="entry name" value="F-box-like_dom_sf"/>
</dbReference>
<proteinExistence type="predicted"/>
<reference evidence="2 3" key="1">
    <citation type="submission" date="2024-01" db="EMBL/GenBank/DDBJ databases">
        <title>A telomere-to-telomere, gap-free genome of sweet tea (Lithocarpus litseifolius).</title>
        <authorList>
            <person name="Zhou J."/>
        </authorList>
    </citation>
    <scope>NUCLEOTIDE SEQUENCE [LARGE SCALE GENOMIC DNA]</scope>
    <source>
        <strain evidence="2">Zhou-2022a</strain>
        <tissue evidence="2">Leaf</tissue>
    </source>
</reference>
<organism evidence="2 3">
    <name type="scientific">Lithocarpus litseifolius</name>
    <dbReference type="NCBI Taxonomy" id="425828"/>
    <lineage>
        <taxon>Eukaryota</taxon>
        <taxon>Viridiplantae</taxon>
        <taxon>Streptophyta</taxon>
        <taxon>Embryophyta</taxon>
        <taxon>Tracheophyta</taxon>
        <taxon>Spermatophyta</taxon>
        <taxon>Magnoliopsida</taxon>
        <taxon>eudicotyledons</taxon>
        <taxon>Gunneridae</taxon>
        <taxon>Pentapetalae</taxon>
        <taxon>rosids</taxon>
        <taxon>fabids</taxon>
        <taxon>Fagales</taxon>
        <taxon>Fagaceae</taxon>
        <taxon>Lithocarpus</taxon>
    </lineage>
</organism>
<dbReference type="PANTHER" id="PTHR13318">
    <property type="entry name" value="PARTNER OF PAIRED, ISOFORM B-RELATED"/>
    <property type="match status" value="1"/>
</dbReference>
<dbReference type="InterPro" id="IPR041567">
    <property type="entry name" value="COI1_F-box"/>
</dbReference>
<dbReference type="EMBL" id="JAZDWU010000002">
    <property type="protein sequence ID" value="KAL0011321.1"/>
    <property type="molecule type" value="Genomic_DNA"/>
</dbReference>
<keyword evidence="3" id="KW-1185">Reference proteome</keyword>
<dbReference type="CDD" id="cd22159">
    <property type="entry name" value="F-box_AtTIR1-like"/>
    <property type="match status" value="1"/>
</dbReference>
<dbReference type="GO" id="GO:0031146">
    <property type="term" value="P:SCF-dependent proteasomal ubiquitin-dependent protein catabolic process"/>
    <property type="evidence" value="ECO:0007669"/>
    <property type="project" value="TreeGrafter"/>
</dbReference>
<dbReference type="Gene3D" id="3.80.10.10">
    <property type="entry name" value="Ribonuclease Inhibitor"/>
    <property type="match status" value="1"/>
</dbReference>
<sequence>MVESFLFIRKTLPFVGTTYFPTVYKTIVEVSFTIPKPFFFSLTSKVHVKMAAPNHVHFHDLPDLILFNIFSLVTDTRTRNAISLVCLKWHLLERSTRSSLALRGNIRDLFLLPTCFQAVTNLDLSLLSPWGHPLLDYSSPNSILFAQLIRQAFPSVVSLTIYARNPLTLYLFAPQWPNLRHVKLKRWHQRLSIPLGFDFLPLFEHCLSLSSLDLSHFYCWTEDLPPALKTYPKVAASISYLNILITYSYAEGYKSHELLAITSACPNLRQFLATCLFDHRLVGFVGDETLLSLASNCPRLSLLHLVDATSSSNARANPDDEGYATEDAIISHATLAGLCTGLPLLEELILDVCHNVRDTGSALEVLNSKCPRLKSLKLGHFHGICRGINSQLNGIALCSRLESLSIKNSADLTDSSLIAISLGCPTLTKFVVHGCKRITEIGFRKFSSILKRTLIDVKISSCKHLNAVCSLRALEPIRGQIQQLHIDCLWESVQRFEGDLNQIAGNKSIQPEKRLDNKFSSRTWAKLHSLSLWISVGELLSPLTSSVGLNDCPVLEEIQIRIEGDCRQQSWHSMHAFELSSLECYPRLSKMKLDCGGTIGYALTAPYGYADLSMWERFYLMGVGNLNLTELDYWPPQDTEINHRALSLPAAGLIAQCGTLRKLFIHGTANEHLMMFLLRIPTLRDVQLREDYYPASENDFSTEMRVSSCCRFEDALNRRKIPD</sequence>
<protein>
    <recommendedName>
        <fullName evidence="1">COI1 F-box domain-containing protein</fullName>
    </recommendedName>
</protein>
<name>A0AAW2DLM6_9ROSI</name>
<dbReference type="InterPro" id="IPR032675">
    <property type="entry name" value="LRR_dom_sf"/>
</dbReference>
<feature type="domain" description="COI1 F-box" evidence="1">
    <location>
        <begin position="61"/>
        <end position="98"/>
    </location>
</feature>
<dbReference type="SUPFAM" id="SSF52047">
    <property type="entry name" value="RNI-like"/>
    <property type="match status" value="1"/>
</dbReference>
<dbReference type="PANTHER" id="PTHR13318:SF253">
    <property type="entry name" value="COI1 F-BOX DOMAIN-CONTAINING PROTEIN"/>
    <property type="match status" value="1"/>
</dbReference>
<comment type="caution">
    <text evidence="2">The sequence shown here is derived from an EMBL/GenBank/DDBJ whole genome shotgun (WGS) entry which is preliminary data.</text>
</comment>
<accession>A0AAW2DLM6</accession>
<evidence type="ECO:0000313" key="3">
    <source>
        <dbReference type="Proteomes" id="UP001459277"/>
    </source>
</evidence>
<dbReference type="GO" id="GO:0019005">
    <property type="term" value="C:SCF ubiquitin ligase complex"/>
    <property type="evidence" value="ECO:0007669"/>
    <property type="project" value="TreeGrafter"/>
</dbReference>
<dbReference type="SMART" id="SM00367">
    <property type="entry name" value="LRR_CC"/>
    <property type="match status" value="3"/>
</dbReference>
<dbReference type="InterPro" id="IPR006553">
    <property type="entry name" value="Leu-rich_rpt_Cys-con_subtyp"/>
</dbReference>
<dbReference type="Proteomes" id="UP001459277">
    <property type="component" value="Unassembled WGS sequence"/>
</dbReference>
<dbReference type="FunFam" id="1.20.1280.50:FF:000023">
    <property type="entry name" value="F-box/LRR-repeat protein 4"/>
    <property type="match status" value="1"/>
</dbReference>
<dbReference type="GO" id="GO:0005634">
    <property type="term" value="C:nucleus"/>
    <property type="evidence" value="ECO:0007669"/>
    <property type="project" value="TreeGrafter"/>
</dbReference>